<dbReference type="InterPro" id="IPR006852">
    <property type="entry name" value="TOD1_MUCI70"/>
</dbReference>
<comment type="caution">
    <text evidence="4">The sequence shown here is derived from an EMBL/GenBank/DDBJ whole genome shotgun (WGS) entry which is preliminary data.</text>
</comment>
<sequence length="505" mass="57945">MEAQSQAQSQAQARSLLLRGYRRSERSDHQSRAKDDEIDALSSGKAEPMKVIWRNGFVRLVFVCAIIWVLLILFALLFHLWSCHSSISFLSALCRKDSKVLVILDSMGLTPKPLHRCAIPVLDDPNAVVIPEKTPDTIPKKLSYIEIDKKVNGEEESSPLFGGHQSWAQREESFKLKSSMKVHCGFCKGGGGEMEEIDKKFVKKCKFVVASGIFDGYDAPQQPTNISTRSKKLFCFLMVVDDVSLDFIQQNTSMKIDKDGGRWVGIWRLITLHNLPFDEPRRNGKVPKILTHRLFPQARYSIWIDGKMELIVDPLLILERYLWRGKHTFAVACHKHHKSIYEEGDAIKRRKRYARPLIDLHMKIYYYEGMTPWSSNKRTLSDVPEGAVLIREHTTMTNLFSCLWFNEVNLFTPRDQLSFGYVVYRLGEAFKFFMFPNCEYNSLFILHRHTREHSSKVEWVKSLDEFKGNNNGLKESKAGLGLWLPYPGDLKSVKLPPVARSSPAG</sequence>
<dbReference type="PANTHER" id="PTHR12956">
    <property type="entry name" value="ALKALINE CERAMIDASE-RELATED"/>
    <property type="match status" value="1"/>
</dbReference>
<keyword evidence="5" id="KW-1185">Reference proteome</keyword>
<feature type="domain" description="TOD1/MUCI70 glycosyltransferase-like" evidence="3">
    <location>
        <begin position="142"/>
        <end position="449"/>
    </location>
</feature>
<dbReference type="AlphaFoldDB" id="A0AAV8E2T2"/>
<evidence type="ECO:0000313" key="5">
    <source>
        <dbReference type="Proteomes" id="UP001140206"/>
    </source>
</evidence>
<accession>A0AAV8E2T2</accession>
<protein>
    <submittedName>
        <fullName evidence="4">Sept9 (DUF616)</fullName>
    </submittedName>
</protein>
<dbReference type="InterPro" id="IPR048354">
    <property type="entry name" value="TOD1_MUCI70_glycTrfase_dom"/>
</dbReference>
<dbReference type="Pfam" id="PF04765">
    <property type="entry name" value="TOD1_MUCI70"/>
    <property type="match status" value="1"/>
</dbReference>
<evidence type="ECO:0000259" key="3">
    <source>
        <dbReference type="Pfam" id="PF04765"/>
    </source>
</evidence>
<evidence type="ECO:0000256" key="2">
    <source>
        <dbReference type="SAM" id="Phobius"/>
    </source>
</evidence>
<gene>
    <name evidence="4" type="ORF">LUZ62_059644</name>
</gene>
<evidence type="ECO:0000256" key="1">
    <source>
        <dbReference type="SAM" id="MobiDB-lite"/>
    </source>
</evidence>
<dbReference type="EMBL" id="JAMFTS010000003">
    <property type="protein sequence ID" value="KAJ4775387.1"/>
    <property type="molecule type" value="Genomic_DNA"/>
</dbReference>
<keyword evidence="2" id="KW-0472">Membrane</keyword>
<reference evidence="4" key="1">
    <citation type="submission" date="2022-08" db="EMBL/GenBank/DDBJ databases">
        <authorList>
            <person name="Marques A."/>
        </authorList>
    </citation>
    <scope>NUCLEOTIDE SEQUENCE</scope>
    <source>
        <strain evidence="4">RhyPub2mFocal</strain>
        <tissue evidence="4">Leaves</tissue>
    </source>
</reference>
<feature type="region of interest" description="Disordered" evidence="1">
    <location>
        <begin position="19"/>
        <end position="39"/>
    </location>
</feature>
<dbReference type="PANTHER" id="PTHR12956:SF22">
    <property type="entry name" value="OS06G0724300 PROTEIN"/>
    <property type="match status" value="1"/>
</dbReference>
<organism evidence="4 5">
    <name type="scientific">Rhynchospora pubera</name>
    <dbReference type="NCBI Taxonomy" id="906938"/>
    <lineage>
        <taxon>Eukaryota</taxon>
        <taxon>Viridiplantae</taxon>
        <taxon>Streptophyta</taxon>
        <taxon>Embryophyta</taxon>
        <taxon>Tracheophyta</taxon>
        <taxon>Spermatophyta</taxon>
        <taxon>Magnoliopsida</taxon>
        <taxon>Liliopsida</taxon>
        <taxon>Poales</taxon>
        <taxon>Cyperaceae</taxon>
        <taxon>Cyperoideae</taxon>
        <taxon>Rhynchosporeae</taxon>
        <taxon>Rhynchospora</taxon>
    </lineage>
</organism>
<feature type="transmembrane region" description="Helical" evidence="2">
    <location>
        <begin position="57"/>
        <end position="81"/>
    </location>
</feature>
<name>A0AAV8E2T2_9POAL</name>
<proteinExistence type="predicted"/>
<keyword evidence="2" id="KW-1133">Transmembrane helix</keyword>
<keyword evidence="2" id="KW-0812">Transmembrane</keyword>
<feature type="compositionally biased region" description="Basic and acidic residues" evidence="1">
    <location>
        <begin position="22"/>
        <end position="35"/>
    </location>
</feature>
<evidence type="ECO:0000313" key="4">
    <source>
        <dbReference type="EMBL" id="KAJ4775387.1"/>
    </source>
</evidence>
<dbReference type="Proteomes" id="UP001140206">
    <property type="component" value="Chromosome 3"/>
</dbReference>